<keyword evidence="2" id="KW-0813">Transport</keyword>
<dbReference type="GO" id="GO:0016020">
    <property type="term" value="C:membrane"/>
    <property type="evidence" value="ECO:0007669"/>
    <property type="project" value="UniProtKB-SubCell"/>
</dbReference>
<evidence type="ECO:0000313" key="12">
    <source>
        <dbReference type="Proteomes" id="UP001633002"/>
    </source>
</evidence>
<keyword evidence="7 9" id="KW-0472">Membrane</keyword>
<dbReference type="Pfam" id="PF01061">
    <property type="entry name" value="ABC2_membrane"/>
    <property type="match status" value="1"/>
</dbReference>
<dbReference type="PANTHER" id="PTHR48041">
    <property type="entry name" value="ABC TRANSPORTER G FAMILY MEMBER 28"/>
    <property type="match status" value="1"/>
</dbReference>
<organism evidence="11 12">
    <name type="scientific">Riccia sorocarpa</name>
    <dbReference type="NCBI Taxonomy" id="122646"/>
    <lineage>
        <taxon>Eukaryota</taxon>
        <taxon>Viridiplantae</taxon>
        <taxon>Streptophyta</taxon>
        <taxon>Embryophyta</taxon>
        <taxon>Marchantiophyta</taxon>
        <taxon>Marchantiopsida</taxon>
        <taxon>Marchantiidae</taxon>
        <taxon>Marchantiales</taxon>
        <taxon>Ricciaceae</taxon>
        <taxon>Riccia</taxon>
    </lineage>
</organism>
<dbReference type="InterPro" id="IPR003593">
    <property type="entry name" value="AAA+_ATPase"/>
</dbReference>
<evidence type="ECO:0000256" key="3">
    <source>
        <dbReference type="ARBA" id="ARBA00022692"/>
    </source>
</evidence>
<dbReference type="GO" id="GO:0005524">
    <property type="term" value="F:ATP binding"/>
    <property type="evidence" value="ECO:0007669"/>
    <property type="project" value="UniProtKB-KW"/>
</dbReference>
<feature type="transmembrane region" description="Helical" evidence="9">
    <location>
        <begin position="566"/>
        <end position="595"/>
    </location>
</feature>
<feature type="transmembrane region" description="Helical" evidence="9">
    <location>
        <begin position="488"/>
        <end position="509"/>
    </location>
</feature>
<keyword evidence="6 9" id="KW-1133">Transmembrane helix</keyword>
<dbReference type="InterPro" id="IPR043926">
    <property type="entry name" value="ABCG_dom"/>
</dbReference>
<accession>A0ABD3IAF1</accession>
<dbReference type="PANTHER" id="PTHR48041:SF134">
    <property type="entry name" value="ABC TRANSPORTER G FAMILY"/>
    <property type="match status" value="1"/>
</dbReference>
<dbReference type="EMBL" id="JBJQOH010000001">
    <property type="protein sequence ID" value="KAL3699267.1"/>
    <property type="molecule type" value="Genomic_DNA"/>
</dbReference>
<evidence type="ECO:0000256" key="8">
    <source>
        <dbReference type="SAM" id="MobiDB-lite"/>
    </source>
</evidence>
<sequence>MEMSTVKVREKKSGGEDSCHNETEIPDADSARPSSRWSIRSFRGPCGKHPSEQQIVPSPFDICTSVVIEAGFFHSPDHDLYDRPSDATAAARVSSSNSEDFAAWKCSPCDSMNVSLDYSTPWTEAAKQTTALTSVAVNPQKNTQLSRRLIYDLVIRNLTYKVNVRAGPHESKKKTLLNGVNAKARNSEILAIIGRSGSSKTTLLDALAGHIDASSLEGSILVNGVKMEDGLKSISGYVTQEDYLFPMLTTEETLMFSARLRLSSKITAIAKRERVQSLIDELGLASCAKTRVGNEKIRGISGGERRRLSIGVDLIHDPPVLLLDEPTSGLDSTSALQVIETLHSLAVRRRHTIVMTVHQPSFRILELIHSTLVLARGHVMYHGPVDKMVDHFNALDCPVPEHMNVVEFALDTIAEFEKKPDGLQTLIDLQKERTFPEVEDGPESNTTEAKRRYLFYNTSRRRKYATSFASELWVLSQRNFYNIFRTHTLFLTRVGLTILTSLILISLFSKSPISEKGIQQRQTFIIFTIAIMVFTSTEALPIFLLERQILVREKSRGAYRTSSYAAAHSLVVLPFLLFLAVLCTCMSYFVVGLVWKTSAAFFFMMVIFLVLAMSNAFVACVSAVAPNFTVALGVVGGISAYMFLFSGFFMTRKEIPWYWLWIHYASLFKYSYESLLANELTNREGTVWYHNLTSEDVTDKLLGGEVNQTLNVWIMVVFLLGYRLIFYLALRFYPRSLRQ</sequence>
<protein>
    <recommendedName>
        <fullName evidence="10">ABC transporter domain-containing protein</fullName>
    </recommendedName>
</protein>
<dbReference type="Pfam" id="PF19055">
    <property type="entry name" value="ABC2_membrane_7"/>
    <property type="match status" value="1"/>
</dbReference>
<evidence type="ECO:0000313" key="11">
    <source>
        <dbReference type="EMBL" id="KAL3699267.1"/>
    </source>
</evidence>
<feature type="region of interest" description="Disordered" evidence="8">
    <location>
        <begin position="1"/>
        <end position="37"/>
    </location>
</feature>
<keyword evidence="4" id="KW-0547">Nucleotide-binding</keyword>
<evidence type="ECO:0000256" key="1">
    <source>
        <dbReference type="ARBA" id="ARBA00004141"/>
    </source>
</evidence>
<evidence type="ECO:0000256" key="2">
    <source>
        <dbReference type="ARBA" id="ARBA00022448"/>
    </source>
</evidence>
<evidence type="ECO:0000256" key="5">
    <source>
        <dbReference type="ARBA" id="ARBA00022840"/>
    </source>
</evidence>
<dbReference type="Pfam" id="PF00005">
    <property type="entry name" value="ABC_tran"/>
    <property type="match status" value="1"/>
</dbReference>
<dbReference type="InterPro" id="IPR013525">
    <property type="entry name" value="ABC2_TM"/>
</dbReference>
<reference evidence="11 12" key="1">
    <citation type="submission" date="2024-09" db="EMBL/GenBank/DDBJ databases">
        <title>Chromosome-scale assembly of Riccia sorocarpa.</title>
        <authorList>
            <person name="Paukszto L."/>
        </authorList>
    </citation>
    <scope>NUCLEOTIDE SEQUENCE [LARGE SCALE GENOMIC DNA]</scope>
    <source>
        <strain evidence="11">LP-2024</strain>
        <tissue evidence="11">Aerial parts of the thallus</tissue>
    </source>
</reference>
<name>A0ABD3IAF1_9MARC</name>
<dbReference type="PROSITE" id="PS50893">
    <property type="entry name" value="ABC_TRANSPORTER_2"/>
    <property type="match status" value="1"/>
</dbReference>
<proteinExistence type="predicted"/>
<comment type="caution">
    <text evidence="11">The sequence shown here is derived from an EMBL/GenBank/DDBJ whole genome shotgun (WGS) entry which is preliminary data.</text>
</comment>
<feature type="domain" description="ABC transporter" evidence="10">
    <location>
        <begin position="153"/>
        <end position="401"/>
    </location>
</feature>
<evidence type="ECO:0000256" key="6">
    <source>
        <dbReference type="ARBA" id="ARBA00022989"/>
    </source>
</evidence>
<feature type="compositionally biased region" description="Basic and acidic residues" evidence="8">
    <location>
        <begin position="7"/>
        <end position="23"/>
    </location>
</feature>
<dbReference type="Gene3D" id="3.40.50.300">
    <property type="entry name" value="P-loop containing nucleotide triphosphate hydrolases"/>
    <property type="match status" value="1"/>
</dbReference>
<keyword evidence="3 9" id="KW-0812">Transmembrane</keyword>
<dbReference type="PROSITE" id="PS00211">
    <property type="entry name" value="ABC_TRANSPORTER_1"/>
    <property type="match status" value="1"/>
</dbReference>
<comment type="subcellular location">
    <subcellularLocation>
        <location evidence="1">Membrane</location>
        <topology evidence="1">Multi-pass membrane protein</topology>
    </subcellularLocation>
</comment>
<feature type="transmembrane region" description="Helical" evidence="9">
    <location>
        <begin position="601"/>
        <end position="621"/>
    </location>
</feature>
<dbReference type="InterPro" id="IPR003439">
    <property type="entry name" value="ABC_transporter-like_ATP-bd"/>
</dbReference>
<dbReference type="InterPro" id="IPR017871">
    <property type="entry name" value="ABC_transporter-like_CS"/>
</dbReference>
<dbReference type="SUPFAM" id="SSF52540">
    <property type="entry name" value="P-loop containing nucleoside triphosphate hydrolases"/>
    <property type="match status" value="1"/>
</dbReference>
<feature type="transmembrane region" description="Helical" evidence="9">
    <location>
        <begin position="524"/>
        <end position="545"/>
    </location>
</feature>
<feature type="transmembrane region" description="Helical" evidence="9">
    <location>
        <begin position="710"/>
        <end position="730"/>
    </location>
</feature>
<evidence type="ECO:0000256" key="7">
    <source>
        <dbReference type="ARBA" id="ARBA00023136"/>
    </source>
</evidence>
<dbReference type="InterPro" id="IPR027417">
    <property type="entry name" value="P-loop_NTPase"/>
</dbReference>
<dbReference type="Proteomes" id="UP001633002">
    <property type="component" value="Unassembled WGS sequence"/>
</dbReference>
<dbReference type="SMART" id="SM00382">
    <property type="entry name" value="AAA"/>
    <property type="match status" value="1"/>
</dbReference>
<dbReference type="AlphaFoldDB" id="A0ABD3IAF1"/>
<evidence type="ECO:0000256" key="9">
    <source>
        <dbReference type="SAM" id="Phobius"/>
    </source>
</evidence>
<evidence type="ECO:0000259" key="10">
    <source>
        <dbReference type="PROSITE" id="PS50893"/>
    </source>
</evidence>
<dbReference type="InterPro" id="IPR050352">
    <property type="entry name" value="ABCG_transporters"/>
</dbReference>
<keyword evidence="5" id="KW-0067">ATP-binding</keyword>
<evidence type="ECO:0000256" key="4">
    <source>
        <dbReference type="ARBA" id="ARBA00022741"/>
    </source>
</evidence>
<gene>
    <name evidence="11" type="ORF">R1sor_017289</name>
</gene>
<feature type="transmembrane region" description="Helical" evidence="9">
    <location>
        <begin position="628"/>
        <end position="650"/>
    </location>
</feature>
<keyword evidence="12" id="KW-1185">Reference proteome</keyword>